<evidence type="ECO:0000313" key="4">
    <source>
        <dbReference type="EMBL" id="URE49385.1"/>
    </source>
</evidence>
<dbReference type="InterPro" id="IPR002912">
    <property type="entry name" value="ACT_dom"/>
</dbReference>
<evidence type="ECO:0000259" key="3">
    <source>
        <dbReference type="PROSITE" id="PS51671"/>
    </source>
</evidence>
<dbReference type="InterPro" id="IPR056816">
    <property type="entry name" value="ACR2/9/10_N"/>
</dbReference>
<dbReference type="PANTHER" id="PTHR31096:SF65">
    <property type="entry name" value="ACT DOMAIN-CONTAINING PROTEIN ACR9"/>
    <property type="match status" value="1"/>
</dbReference>
<dbReference type="InterPro" id="IPR040217">
    <property type="entry name" value="ACR1-12"/>
</dbReference>
<dbReference type="AlphaFoldDB" id="A0A9E7LFV1"/>
<organism evidence="4 5">
    <name type="scientific">Musa troglodytarum</name>
    <name type="common">fe'i banana</name>
    <dbReference type="NCBI Taxonomy" id="320322"/>
    <lineage>
        <taxon>Eukaryota</taxon>
        <taxon>Viridiplantae</taxon>
        <taxon>Streptophyta</taxon>
        <taxon>Embryophyta</taxon>
        <taxon>Tracheophyta</taxon>
        <taxon>Spermatophyta</taxon>
        <taxon>Magnoliopsida</taxon>
        <taxon>Liliopsida</taxon>
        <taxon>Zingiberales</taxon>
        <taxon>Musaceae</taxon>
        <taxon>Musa</taxon>
    </lineage>
</organism>
<evidence type="ECO:0000256" key="2">
    <source>
        <dbReference type="RuleBase" id="RU369043"/>
    </source>
</evidence>
<evidence type="ECO:0000256" key="1">
    <source>
        <dbReference type="ARBA" id="ARBA00022737"/>
    </source>
</evidence>
<comment type="function">
    <text evidence="2">Binds amino acids.</text>
</comment>
<keyword evidence="1 2" id="KW-0677">Repeat</keyword>
<feature type="domain" description="ACT" evidence="3">
    <location>
        <begin position="110"/>
        <end position="193"/>
    </location>
</feature>
<accession>A0A9E7LFV1</accession>
<dbReference type="GO" id="GO:0016597">
    <property type="term" value="F:amino acid binding"/>
    <property type="evidence" value="ECO:0007669"/>
    <property type="project" value="UniProtKB-UniRule"/>
</dbReference>
<dbReference type="EMBL" id="CP097511">
    <property type="protein sequence ID" value="URE49385.1"/>
    <property type="molecule type" value="Genomic_DNA"/>
</dbReference>
<dbReference type="OrthoDB" id="2019824at2759"/>
<keyword evidence="5" id="KW-1185">Reference proteome</keyword>
<dbReference type="PANTHER" id="PTHR31096">
    <property type="entry name" value="ACT DOMAIN-CONTAINING PROTEIN ACR4-RELATED"/>
    <property type="match status" value="1"/>
</dbReference>
<dbReference type="PROSITE" id="PS51671">
    <property type="entry name" value="ACT"/>
    <property type="match status" value="1"/>
</dbReference>
<protein>
    <recommendedName>
        <fullName evidence="2">ACT domain-containing protein ACR</fullName>
    </recommendedName>
    <alternativeName>
        <fullName evidence="2">Protein ACT DOMAIN REPEATS</fullName>
    </alternativeName>
</protein>
<dbReference type="Pfam" id="PF24931">
    <property type="entry name" value="ACT_ACR9_3rd"/>
    <property type="match status" value="1"/>
</dbReference>
<sequence length="443" mass="49817">MVAASEDSVVIQPAKRAGEPTVVTVNCPDQTGLGCDLCRAILDFGLCITRGDVSTDGKWCYLVFWVVPRSTSSNIQWPSLKNRLLSLCPSCSIPFYFDMANRPMTSQMYLLKLFSVDRKGLLHDVTKVLCELELTIHRVKVSTTPDGRVVDLFFITDAMELLHTKARRDDTCGRLSAVLGESVNSCEIELAESFQHGFSSLPPAAMEELFRLEMSGGEVCSQSLSPEMKRLKKADVNVDNSLSHSHTLIQIHCVDQKGLLYDIMRTLKDCSIQVAYGRFLSDKRGSREVDLFVQHSDGKKVIDPDKQDILSSRLKLEMLHPLRVAIANRGPDVELLVANPVELCGKGRPRVFHDVTLALKLLGICIFSVSKMQLPLLHYLTRSKTSPNTIPCYVQAEIGRHTAFERQWEVYRFLLDDSRELPLANSQARSQIVDRVRRTMMGW</sequence>
<dbReference type="SUPFAM" id="SSF55021">
    <property type="entry name" value="ACT-like"/>
    <property type="match status" value="2"/>
</dbReference>
<name>A0A9E7LFV1_9LILI</name>
<dbReference type="Pfam" id="PF24914">
    <property type="entry name" value="ACR10_N"/>
    <property type="match status" value="1"/>
</dbReference>
<dbReference type="InterPro" id="IPR056805">
    <property type="entry name" value="ACT_ACR9/10_C"/>
</dbReference>
<proteinExistence type="predicted"/>
<evidence type="ECO:0000313" key="5">
    <source>
        <dbReference type="Proteomes" id="UP001055439"/>
    </source>
</evidence>
<dbReference type="Proteomes" id="UP001055439">
    <property type="component" value="Chromosome 9"/>
</dbReference>
<dbReference type="InterPro" id="IPR045865">
    <property type="entry name" value="ACT-like_dom_sf"/>
</dbReference>
<dbReference type="Pfam" id="PF24926">
    <property type="entry name" value="ACT_ACR9_C"/>
    <property type="match status" value="2"/>
</dbReference>
<gene>
    <name evidence="4" type="ORF">MUK42_14783</name>
</gene>
<reference evidence="4" key="1">
    <citation type="submission" date="2022-05" db="EMBL/GenBank/DDBJ databases">
        <title>The Musa troglodytarum L. genome provides insights into the mechanism of non-climacteric behaviour and enrichment of carotenoids.</title>
        <authorList>
            <person name="Wang J."/>
        </authorList>
    </citation>
    <scope>NUCLEOTIDE SEQUENCE</scope>
    <source>
        <tissue evidence="4">Leaf</tissue>
    </source>
</reference>